<evidence type="ECO:0000313" key="6">
    <source>
        <dbReference type="Proteomes" id="UP000000483"/>
    </source>
</evidence>
<dbReference type="eggNOG" id="COG0457">
    <property type="taxonomic scope" value="Bacteria"/>
</dbReference>
<dbReference type="InterPro" id="IPR019734">
    <property type="entry name" value="TPR_rpt"/>
</dbReference>
<dbReference type="AlphaFoldDB" id="F2NCN4"/>
<dbReference type="Pfam" id="PF14559">
    <property type="entry name" value="TPR_19"/>
    <property type="match status" value="1"/>
</dbReference>
<dbReference type="STRING" id="880072.Desac_1311"/>
<sequence length="506" mass="58527">MVKRGFWLLGVLLTVCLAAAAASAQSPYDDVLVAQGLKNLQLENYDEALADLKIAWEKGAKTAEKAFYLGVVSYRLADYPQSLEFMEEALRLDPQFNEARLQLAAIFLALNRPEEALPHLQELEAVPYKLPQTSMYLGQAALKRKQYEPAVRYFRQAEEDPNLAQEAKLQASTAMAAQNQFKDAKQVLTEAISLNPGTREAGFAQRYMEAMDRRIKETKPLRLHLGASFDYDSNVSLEPGDLNVANIVPLGRGDTVFTQFGTVEYEFLPTGPIGVMASYNLFETFHRRLTIYDVMSHTLGITPCYRGTTGTFWLPFRYNYTDLASDKYWTSYILTPTYLHMLKPNLGLEAGLRWTRNYYWWFQPFPQEDRSSQNYGGSLGLYYFLKKKEGYLQARFSYEYYDASGSNWTSSIYRLLLGGFYPVTEKFRINPTLEFVYQPFDHQWFNGVDYLAKRRDKTMIFGLQMFYKIYAGLDLNLHYYYIRDDSNIPLYDYDRSIVGAMIEYRY</sequence>
<feature type="signal peptide" evidence="4">
    <location>
        <begin position="1"/>
        <end position="24"/>
    </location>
</feature>
<evidence type="ECO:0000256" key="2">
    <source>
        <dbReference type="ARBA" id="ARBA00022803"/>
    </source>
</evidence>
<feature type="chain" id="PRO_5003286894" evidence="4">
    <location>
        <begin position="25"/>
        <end position="506"/>
    </location>
</feature>
<evidence type="ECO:0000256" key="3">
    <source>
        <dbReference type="PROSITE-ProRule" id="PRU00339"/>
    </source>
</evidence>
<gene>
    <name evidence="5" type="ordered locus">Desac_1311</name>
</gene>
<accession>F2NCN4</accession>
<reference evidence="6" key="2">
    <citation type="submission" date="2011-03" db="EMBL/GenBank/DDBJ databases">
        <title>The complete genome of Desulfobacca acetoxidans DSM 11109.</title>
        <authorList>
            <consortium name="US DOE Joint Genome Institute (JGI-PGF)"/>
            <person name="Lucas S."/>
            <person name="Copeland A."/>
            <person name="Lapidus A."/>
            <person name="Bruce D."/>
            <person name="Goodwin L."/>
            <person name="Pitluck S."/>
            <person name="Peters L."/>
            <person name="Kyrpides N."/>
            <person name="Mavromatis K."/>
            <person name="Ivanova N."/>
            <person name="Ovchinnikova G."/>
            <person name="Teshima H."/>
            <person name="Detter J.C."/>
            <person name="Han C."/>
            <person name="Land M."/>
            <person name="Hauser L."/>
            <person name="Markowitz V."/>
            <person name="Cheng J.-F."/>
            <person name="Hugenholtz P."/>
            <person name="Woyke T."/>
            <person name="Wu D."/>
            <person name="Spring S."/>
            <person name="Schueler E."/>
            <person name="Brambilla E."/>
            <person name="Klenk H.-P."/>
            <person name="Eisen J.A."/>
        </authorList>
    </citation>
    <scope>NUCLEOTIDE SEQUENCE [LARGE SCALE GENOMIC DNA]</scope>
    <source>
        <strain evidence="6">ATCC 700848 / DSM 11109 / ASRB2</strain>
    </source>
</reference>
<dbReference type="Gene3D" id="1.25.40.10">
    <property type="entry name" value="Tetratricopeptide repeat domain"/>
    <property type="match status" value="2"/>
</dbReference>
<dbReference type="PANTHER" id="PTHR44943">
    <property type="entry name" value="CELLULOSE SYNTHASE OPERON PROTEIN C"/>
    <property type="match status" value="1"/>
</dbReference>
<keyword evidence="4" id="KW-0732">Signal</keyword>
<dbReference type="OrthoDB" id="5450625at2"/>
<keyword evidence="1" id="KW-0677">Repeat</keyword>
<proteinExistence type="predicted"/>
<dbReference type="PANTHER" id="PTHR44943:SF8">
    <property type="entry name" value="TPR REPEAT-CONTAINING PROTEIN MJ0263"/>
    <property type="match status" value="1"/>
</dbReference>
<keyword evidence="6" id="KW-1185">Reference proteome</keyword>
<evidence type="ECO:0000256" key="4">
    <source>
        <dbReference type="SAM" id="SignalP"/>
    </source>
</evidence>
<keyword evidence="2 3" id="KW-0802">TPR repeat</keyword>
<dbReference type="HOGENOM" id="CLU_538317_0_0_7"/>
<dbReference type="InterPro" id="IPR011990">
    <property type="entry name" value="TPR-like_helical_dom_sf"/>
</dbReference>
<dbReference type="SMART" id="SM00028">
    <property type="entry name" value="TPR"/>
    <property type="match status" value="4"/>
</dbReference>
<reference evidence="5 6" key="1">
    <citation type="journal article" date="2011" name="Stand. Genomic Sci.">
        <title>Complete genome sequence of the acetate-degrading sulfate reducer Desulfobacca acetoxidans type strain (ASRB2).</title>
        <authorList>
            <person name="Goker M."/>
            <person name="Teshima H."/>
            <person name="Lapidus A."/>
            <person name="Nolan M."/>
            <person name="Lucas S."/>
            <person name="Hammon N."/>
            <person name="Deshpande S."/>
            <person name="Cheng J.F."/>
            <person name="Tapia R."/>
            <person name="Han C."/>
            <person name="Goodwin L."/>
            <person name="Pitluck S."/>
            <person name="Huntemann M."/>
            <person name="Liolios K."/>
            <person name="Ivanova N."/>
            <person name="Pagani I."/>
            <person name="Mavromatis K."/>
            <person name="Ovchinikova G."/>
            <person name="Pati A."/>
            <person name="Chen A."/>
            <person name="Palaniappan K."/>
            <person name="Land M."/>
            <person name="Hauser L."/>
            <person name="Brambilla E.M."/>
            <person name="Rohde M."/>
            <person name="Spring S."/>
            <person name="Detter J.C."/>
            <person name="Woyke T."/>
            <person name="Bristow J."/>
            <person name="Eisen J.A."/>
            <person name="Markowitz V."/>
            <person name="Hugenholtz P."/>
            <person name="Kyrpides N.C."/>
            <person name="Klenk H.P."/>
        </authorList>
    </citation>
    <scope>NUCLEOTIDE SEQUENCE [LARGE SCALE GENOMIC DNA]</scope>
    <source>
        <strain evidence="6">ATCC 700848 / DSM 11109 / ASRB2</strain>
    </source>
</reference>
<dbReference type="RefSeq" id="WP_013706280.1">
    <property type="nucleotide sequence ID" value="NC_015388.1"/>
</dbReference>
<evidence type="ECO:0000313" key="5">
    <source>
        <dbReference type="EMBL" id="AEB09168.1"/>
    </source>
</evidence>
<dbReference type="EMBL" id="CP002629">
    <property type="protein sequence ID" value="AEB09168.1"/>
    <property type="molecule type" value="Genomic_DNA"/>
</dbReference>
<dbReference type="KEGG" id="dao:Desac_1311"/>
<dbReference type="PROSITE" id="PS50005">
    <property type="entry name" value="TPR"/>
    <property type="match status" value="1"/>
</dbReference>
<name>F2NCN4_DESAR</name>
<protein>
    <submittedName>
        <fullName evidence="5">Tetratricopeptide TPR_2 repeat-containing protein</fullName>
    </submittedName>
</protein>
<organism evidence="5 6">
    <name type="scientific">Desulfobacca acetoxidans (strain ATCC 700848 / DSM 11109 / ASRB2)</name>
    <dbReference type="NCBI Taxonomy" id="880072"/>
    <lineage>
        <taxon>Bacteria</taxon>
        <taxon>Pseudomonadati</taxon>
        <taxon>Thermodesulfobacteriota</taxon>
        <taxon>Desulfobaccia</taxon>
        <taxon>Desulfobaccales</taxon>
        <taxon>Desulfobaccaceae</taxon>
        <taxon>Desulfobacca</taxon>
    </lineage>
</organism>
<feature type="repeat" description="TPR" evidence="3">
    <location>
        <begin position="63"/>
        <end position="96"/>
    </location>
</feature>
<dbReference type="InterPro" id="IPR051685">
    <property type="entry name" value="Ycf3/AcsC/BcsC/TPR_MFPF"/>
</dbReference>
<evidence type="ECO:0000256" key="1">
    <source>
        <dbReference type="ARBA" id="ARBA00022737"/>
    </source>
</evidence>
<dbReference type="SUPFAM" id="SSF48452">
    <property type="entry name" value="TPR-like"/>
    <property type="match status" value="1"/>
</dbReference>
<dbReference type="Proteomes" id="UP000000483">
    <property type="component" value="Chromosome"/>
</dbReference>